<feature type="domain" description="RNA-binding S4" evidence="9">
    <location>
        <begin position="98"/>
        <end position="156"/>
    </location>
</feature>
<keyword evidence="4 7" id="KW-0689">Ribosomal protein</keyword>
<dbReference type="SMART" id="SM00363">
    <property type="entry name" value="S4"/>
    <property type="match status" value="1"/>
</dbReference>
<dbReference type="PANTHER" id="PTHR11831:SF4">
    <property type="entry name" value="SMALL RIBOSOMAL SUBUNIT PROTEIN US4M"/>
    <property type="match status" value="1"/>
</dbReference>
<keyword evidence="3 7" id="KW-0694">RNA-binding</keyword>
<comment type="similarity">
    <text evidence="1 7 8">Belongs to the universal ribosomal protein uS4 family.</text>
</comment>
<comment type="subunit">
    <text evidence="7">Part of the 30S ribosomal subunit. Contacts protein S5. The interaction surface between S4 and S5 is involved in control of translational fidelity.</text>
</comment>
<dbReference type="GO" id="GO:0019843">
    <property type="term" value="F:rRNA binding"/>
    <property type="evidence" value="ECO:0007669"/>
    <property type="project" value="UniProtKB-UniRule"/>
</dbReference>
<evidence type="ECO:0000256" key="1">
    <source>
        <dbReference type="ARBA" id="ARBA00007465"/>
    </source>
</evidence>
<comment type="function">
    <text evidence="7">With S5 and S12 plays an important role in translational accuracy.</text>
</comment>
<accession>A0A1F7HDV1</accession>
<dbReference type="Gene3D" id="3.10.290.10">
    <property type="entry name" value="RNA-binding S4 domain"/>
    <property type="match status" value="1"/>
</dbReference>
<dbReference type="AlphaFoldDB" id="A0A1F7HDV1"/>
<dbReference type="GO" id="GO:0042274">
    <property type="term" value="P:ribosomal small subunit biogenesis"/>
    <property type="evidence" value="ECO:0007669"/>
    <property type="project" value="TreeGrafter"/>
</dbReference>
<dbReference type="SUPFAM" id="SSF55174">
    <property type="entry name" value="Alpha-L RNA-binding motif"/>
    <property type="match status" value="1"/>
</dbReference>
<evidence type="ECO:0000313" key="12">
    <source>
        <dbReference type="Proteomes" id="UP000178098"/>
    </source>
</evidence>
<gene>
    <name evidence="7" type="primary">rpsD</name>
    <name evidence="11" type="ORF">A3D08_01965</name>
</gene>
<comment type="function">
    <text evidence="7">One of the primary rRNA binding proteins, it binds directly to 16S rRNA where it nucleates assembly of the body of the 30S subunit.</text>
</comment>
<dbReference type="EMBL" id="MFZT01000047">
    <property type="protein sequence ID" value="OGK29449.1"/>
    <property type="molecule type" value="Genomic_DNA"/>
</dbReference>
<dbReference type="PANTHER" id="PTHR11831">
    <property type="entry name" value="30S 40S RIBOSOMAL PROTEIN"/>
    <property type="match status" value="1"/>
</dbReference>
<dbReference type="HAMAP" id="MF_01306_B">
    <property type="entry name" value="Ribosomal_uS4_B"/>
    <property type="match status" value="1"/>
</dbReference>
<dbReference type="GO" id="GO:0015935">
    <property type="term" value="C:small ribosomal subunit"/>
    <property type="evidence" value="ECO:0007669"/>
    <property type="project" value="InterPro"/>
</dbReference>
<evidence type="ECO:0000256" key="3">
    <source>
        <dbReference type="ARBA" id="ARBA00022884"/>
    </source>
</evidence>
<keyword evidence="2 7" id="KW-0699">rRNA-binding</keyword>
<evidence type="ECO:0000259" key="9">
    <source>
        <dbReference type="SMART" id="SM00363"/>
    </source>
</evidence>
<dbReference type="SMART" id="SM01390">
    <property type="entry name" value="Ribosomal_S4"/>
    <property type="match status" value="1"/>
</dbReference>
<evidence type="ECO:0000259" key="10">
    <source>
        <dbReference type="SMART" id="SM01390"/>
    </source>
</evidence>
<evidence type="ECO:0000256" key="8">
    <source>
        <dbReference type="RuleBase" id="RU003699"/>
    </source>
</evidence>
<keyword evidence="5 7" id="KW-0687">Ribonucleoprotein</keyword>
<dbReference type="GO" id="GO:0006412">
    <property type="term" value="P:translation"/>
    <property type="evidence" value="ECO:0007669"/>
    <property type="project" value="UniProtKB-UniRule"/>
</dbReference>
<evidence type="ECO:0000256" key="7">
    <source>
        <dbReference type="HAMAP-Rule" id="MF_01306"/>
    </source>
</evidence>
<comment type="caution">
    <text evidence="11">The sequence shown here is derived from an EMBL/GenBank/DDBJ whole genome shotgun (WGS) entry which is preliminary data.</text>
</comment>
<feature type="domain" description="Small ribosomal subunit protein uS4 N-terminal" evidence="10">
    <location>
        <begin position="2"/>
        <end position="97"/>
    </location>
</feature>
<dbReference type="Pfam" id="PF00163">
    <property type="entry name" value="Ribosomal_S4"/>
    <property type="match status" value="1"/>
</dbReference>
<dbReference type="InterPro" id="IPR022801">
    <property type="entry name" value="Ribosomal_uS4"/>
</dbReference>
<name>A0A1F7HDV1_9BACT</name>
<dbReference type="InterPro" id="IPR002942">
    <property type="entry name" value="S4_RNA-bd"/>
</dbReference>
<organism evidence="11 12">
    <name type="scientific">Candidatus Roizmanbacteria bacterium RIFCSPHIGHO2_02_FULL_43_11</name>
    <dbReference type="NCBI Taxonomy" id="1802043"/>
    <lineage>
        <taxon>Bacteria</taxon>
        <taxon>Candidatus Roizmaniibacteriota</taxon>
    </lineage>
</organism>
<dbReference type="Gene3D" id="1.10.1050.10">
    <property type="entry name" value="Ribosomal Protein S4 Delta 41, Chain A, domain 1"/>
    <property type="match status" value="1"/>
</dbReference>
<dbReference type="NCBIfam" id="TIGR01017">
    <property type="entry name" value="rpsD_bact"/>
    <property type="match status" value="1"/>
</dbReference>
<sequence>MRYTGPRNKLARREGIDLGLRGIGTKAHASLLRRMNIRPGQKPNTRYPKVTEYGLQLRDKQKIRRMYGLTESQLHKYFEEASRTLGNTSTLLIQLLESRLDNVVYKLGFTPTRAAARQLVNHGHFLVNNNKSTIPSMQIKVGDIISFKKGATTQIPYVKEMIDRKDITPPDWLQRKATLGKVINKPGIDMLVEEINLQAVIEFYSR</sequence>
<dbReference type="GO" id="GO:0003735">
    <property type="term" value="F:structural constituent of ribosome"/>
    <property type="evidence" value="ECO:0007669"/>
    <property type="project" value="InterPro"/>
</dbReference>
<dbReference type="InterPro" id="IPR036986">
    <property type="entry name" value="S4_RNA-bd_sf"/>
</dbReference>
<dbReference type="InterPro" id="IPR018079">
    <property type="entry name" value="Ribosomal_uS4_CS"/>
</dbReference>
<reference evidence="11 12" key="1">
    <citation type="journal article" date="2016" name="Nat. Commun.">
        <title>Thousands of microbial genomes shed light on interconnected biogeochemical processes in an aquifer system.</title>
        <authorList>
            <person name="Anantharaman K."/>
            <person name="Brown C.T."/>
            <person name="Hug L.A."/>
            <person name="Sharon I."/>
            <person name="Castelle C.J."/>
            <person name="Probst A.J."/>
            <person name="Thomas B.C."/>
            <person name="Singh A."/>
            <person name="Wilkins M.J."/>
            <person name="Karaoz U."/>
            <person name="Brodie E.L."/>
            <person name="Williams K.H."/>
            <person name="Hubbard S.S."/>
            <person name="Banfield J.F."/>
        </authorList>
    </citation>
    <scope>NUCLEOTIDE SEQUENCE [LARGE SCALE GENOMIC DNA]</scope>
</reference>
<evidence type="ECO:0000256" key="5">
    <source>
        <dbReference type="ARBA" id="ARBA00023274"/>
    </source>
</evidence>
<evidence type="ECO:0000313" key="11">
    <source>
        <dbReference type="EMBL" id="OGK29449.1"/>
    </source>
</evidence>
<dbReference type="FunFam" id="3.10.290.10:FF:000001">
    <property type="entry name" value="30S ribosomal protein S4"/>
    <property type="match status" value="1"/>
</dbReference>
<evidence type="ECO:0000256" key="2">
    <source>
        <dbReference type="ARBA" id="ARBA00022730"/>
    </source>
</evidence>
<dbReference type="Proteomes" id="UP000178098">
    <property type="component" value="Unassembled WGS sequence"/>
</dbReference>
<protein>
    <recommendedName>
        <fullName evidence="6 7">Small ribosomal subunit protein uS4</fullName>
    </recommendedName>
</protein>
<dbReference type="PROSITE" id="PS00632">
    <property type="entry name" value="RIBOSOMAL_S4"/>
    <property type="match status" value="1"/>
</dbReference>
<evidence type="ECO:0000256" key="6">
    <source>
        <dbReference type="ARBA" id="ARBA00035254"/>
    </source>
</evidence>
<proteinExistence type="inferred from homology"/>
<dbReference type="NCBIfam" id="NF003717">
    <property type="entry name" value="PRK05327.1"/>
    <property type="match status" value="1"/>
</dbReference>
<dbReference type="InterPro" id="IPR005709">
    <property type="entry name" value="Ribosomal_uS4_bac-type"/>
</dbReference>
<dbReference type="Pfam" id="PF01479">
    <property type="entry name" value="S4"/>
    <property type="match status" value="1"/>
</dbReference>
<dbReference type="PROSITE" id="PS50889">
    <property type="entry name" value="S4"/>
    <property type="match status" value="1"/>
</dbReference>
<evidence type="ECO:0000256" key="4">
    <source>
        <dbReference type="ARBA" id="ARBA00022980"/>
    </source>
</evidence>
<dbReference type="CDD" id="cd00165">
    <property type="entry name" value="S4"/>
    <property type="match status" value="1"/>
</dbReference>
<dbReference type="InterPro" id="IPR001912">
    <property type="entry name" value="Ribosomal_uS4_N"/>
</dbReference>